<dbReference type="GO" id="GO:0005737">
    <property type="term" value="C:cytoplasm"/>
    <property type="evidence" value="ECO:0007669"/>
    <property type="project" value="TreeGrafter"/>
</dbReference>
<dbReference type="KEGG" id="sfeu:IM697_23460"/>
<feature type="domain" description="Acyl-CoA dehydrogenase/oxidase C-terminal" evidence="11">
    <location>
        <begin position="235"/>
        <end position="383"/>
    </location>
</feature>
<dbReference type="PANTHER" id="PTHR48083:SF20">
    <property type="entry name" value="LONG-CHAIN SPECIFIC ACYL-COA DEHYDROGENASE, MITOCHONDRIAL"/>
    <property type="match status" value="1"/>
</dbReference>
<dbReference type="InterPro" id="IPR009100">
    <property type="entry name" value="AcylCoA_DH/oxidase_NM_dom_sf"/>
</dbReference>
<dbReference type="PROSITE" id="PS00073">
    <property type="entry name" value="ACYL_COA_DH_2"/>
    <property type="match status" value="1"/>
</dbReference>
<evidence type="ECO:0000256" key="3">
    <source>
        <dbReference type="ARBA" id="ARBA00009347"/>
    </source>
</evidence>
<dbReference type="GO" id="GO:0003995">
    <property type="term" value="F:acyl-CoA dehydrogenase activity"/>
    <property type="evidence" value="ECO:0007669"/>
    <property type="project" value="InterPro"/>
</dbReference>
<comment type="similarity">
    <text evidence="3 10">Belongs to the acyl-CoA dehydrogenase family.</text>
</comment>
<evidence type="ECO:0000259" key="13">
    <source>
        <dbReference type="Pfam" id="PF02771"/>
    </source>
</evidence>
<proteinExistence type="inferred from homology"/>
<dbReference type="Gene3D" id="1.10.540.10">
    <property type="entry name" value="Acyl-CoA dehydrogenase/oxidase, N-terminal domain"/>
    <property type="match status" value="1"/>
</dbReference>
<keyword evidence="5 10" id="KW-0274">FAD</keyword>
<dbReference type="InterPro" id="IPR050741">
    <property type="entry name" value="Acyl-CoA_dehydrogenase"/>
</dbReference>
<evidence type="ECO:0000256" key="7">
    <source>
        <dbReference type="ARBA" id="ARBA00037085"/>
    </source>
</evidence>
<evidence type="ECO:0000256" key="8">
    <source>
        <dbReference type="ARBA" id="ARBA00040394"/>
    </source>
</evidence>
<dbReference type="Pfam" id="PF02770">
    <property type="entry name" value="Acyl-CoA_dh_M"/>
    <property type="match status" value="1"/>
</dbReference>
<dbReference type="Proteomes" id="UP000594205">
    <property type="component" value="Chromosome"/>
</dbReference>
<dbReference type="Gene3D" id="2.40.110.10">
    <property type="entry name" value="Butyryl-CoA Dehydrogenase, subunit A, domain 2"/>
    <property type="match status" value="1"/>
</dbReference>
<evidence type="ECO:0000259" key="11">
    <source>
        <dbReference type="Pfam" id="PF00441"/>
    </source>
</evidence>
<evidence type="ECO:0000256" key="2">
    <source>
        <dbReference type="ARBA" id="ARBA00005102"/>
    </source>
</evidence>
<dbReference type="Gene3D" id="1.20.140.10">
    <property type="entry name" value="Butyryl-CoA Dehydrogenase, subunit A, domain 3"/>
    <property type="match status" value="1"/>
</dbReference>
<feature type="domain" description="Acyl-CoA oxidase/dehydrogenase middle" evidence="12">
    <location>
        <begin position="123"/>
        <end position="223"/>
    </location>
</feature>
<dbReference type="InterPro" id="IPR036250">
    <property type="entry name" value="AcylCo_DH-like_C"/>
</dbReference>
<comment type="pathway">
    <text evidence="2">Siderophore biosynthesis; mycobactin biosynthesis.</text>
</comment>
<dbReference type="AlphaFoldDB" id="A0A7M2SCJ6"/>
<reference evidence="14 15" key="1">
    <citation type="submission" date="2020-10" db="EMBL/GenBank/DDBJ databases">
        <title>Streptomyces ferrugineus complate genome analysis.</title>
        <authorList>
            <person name="Anwar N."/>
        </authorList>
    </citation>
    <scope>NUCLEOTIDE SEQUENCE [LARGE SCALE GENOMIC DNA]</scope>
    <source>
        <strain evidence="14 15">CCTCC AA2014009</strain>
    </source>
</reference>
<organism evidence="14 15">
    <name type="scientific">Streptomyces ferrugineus</name>
    <dbReference type="NCBI Taxonomy" id="1413221"/>
    <lineage>
        <taxon>Bacteria</taxon>
        <taxon>Bacillati</taxon>
        <taxon>Actinomycetota</taxon>
        <taxon>Actinomycetes</taxon>
        <taxon>Kitasatosporales</taxon>
        <taxon>Streptomycetaceae</taxon>
        <taxon>Streptomyces</taxon>
    </lineage>
</organism>
<dbReference type="InterPro" id="IPR037069">
    <property type="entry name" value="AcylCoA_DH/ox_N_sf"/>
</dbReference>
<comment type="cofactor">
    <cofactor evidence="1 10">
        <name>FAD</name>
        <dbReference type="ChEBI" id="CHEBI:57692"/>
    </cofactor>
</comment>
<accession>A0A7M2SCJ6</accession>
<dbReference type="GO" id="GO:0033539">
    <property type="term" value="P:fatty acid beta-oxidation using acyl-CoA dehydrogenase"/>
    <property type="evidence" value="ECO:0007669"/>
    <property type="project" value="TreeGrafter"/>
</dbReference>
<keyword evidence="15" id="KW-1185">Reference proteome</keyword>
<dbReference type="InterPro" id="IPR013786">
    <property type="entry name" value="AcylCoA_DH/ox_N"/>
</dbReference>
<evidence type="ECO:0000256" key="6">
    <source>
        <dbReference type="ARBA" id="ARBA00023002"/>
    </source>
</evidence>
<name>A0A7M2SCJ6_9ACTN</name>
<dbReference type="Pfam" id="PF02771">
    <property type="entry name" value="Acyl-CoA_dh_N"/>
    <property type="match status" value="1"/>
</dbReference>
<evidence type="ECO:0000256" key="10">
    <source>
        <dbReference type="RuleBase" id="RU362125"/>
    </source>
</evidence>
<dbReference type="InterPro" id="IPR046373">
    <property type="entry name" value="Acyl-CoA_Oxase/DH_mid-dom_sf"/>
</dbReference>
<dbReference type="GO" id="GO:0050660">
    <property type="term" value="F:flavin adenine dinucleotide binding"/>
    <property type="evidence" value="ECO:0007669"/>
    <property type="project" value="InterPro"/>
</dbReference>
<evidence type="ECO:0000313" key="15">
    <source>
        <dbReference type="Proteomes" id="UP000594205"/>
    </source>
</evidence>
<sequence>MKRTVFNEEHEAFRAVIRDFVAGEVVPHFADWEEAGLPPRELFRRLGALGVTGFGIPEEYGGPGDPGYKYQAVLSEECAYAGVMLGHYVLNTGIVLPYLLNLADEEQKKRWLPGIATGDIMLCIAMTEPGTGSDLAGIRTTATPSEDGTHYILNGSKTFITGARNSELCVVVARTSPASADSRRAGLSLLVVPTDSEGFAFGRKLQKIGLRSSDTSELSFTDVKVPVENLLGEEGRGFEYLGQNLARERLAIGAEAIARARAAITFTKDYVRERQVFDRPVAHFQNTKFVLAECDTDVAAAEALCDRALDLEEAGELTAADAARVKLCGTEVAGRVIDKCLQLHGGYGYILEYPIARMYADTRINRIYGGTSEVMKSIIAKDMGL</sequence>
<comment type="function">
    <text evidence="7">Catalyzes the dehydrogenation at the alpha-beta position of ACP-bound acyl chains. This results in the introduction of a double bond in the lipidic chain, which is further transferred to the epsilon-amino group of lysine residue in the mycobactin core by MbtK.</text>
</comment>
<dbReference type="PANTHER" id="PTHR48083">
    <property type="entry name" value="MEDIUM-CHAIN SPECIFIC ACYL-COA DEHYDROGENASE, MITOCHONDRIAL-RELATED"/>
    <property type="match status" value="1"/>
</dbReference>
<protein>
    <recommendedName>
        <fullName evidence="8">Acyl-[acyl-carrier-protein] dehydrogenase MbtN</fullName>
    </recommendedName>
    <alternativeName>
        <fullName evidence="9">Mycobactin synthase protein N</fullName>
    </alternativeName>
</protein>
<keyword evidence="4 10" id="KW-0285">Flavoprotein</keyword>
<dbReference type="RefSeq" id="WP_194037949.1">
    <property type="nucleotide sequence ID" value="NZ_CP063373.1"/>
</dbReference>
<dbReference type="SUPFAM" id="SSF47203">
    <property type="entry name" value="Acyl-CoA dehydrogenase C-terminal domain-like"/>
    <property type="match status" value="1"/>
</dbReference>
<dbReference type="SUPFAM" id="SSF56645">
    <property type="entry name" value="Acyl-CoA dehydrogenase NM domain-like"/>
    <property type="match status" value="1"/>
</dbReference>
<dbReference type="InterPro" id="IPR006091">
    <property type="entry name" value="Acyl-CoA_Oxase/DH_mid-dom"/>
</dbReference>
<evidence type="ECO:0000256" key="4">
    <source>
        <dbReference type="ARBA" id="ARBA00022630"/>
    </source>
</evidence>
<gene>
    <name evidence="14" type="ORF">IM697_23460</name>
</gene>
<evidence type="ECO:0000256" key="1">
    <source>
        <dbReference type="ARBA" id="ARBA00001974"/>
    </source>
</evidence>
<evidence type="ECO:0000256" key="9">
    <source>
        <dbReference type="ARBA" id="ARBA00042660"/>
    </source>
</evidence>
<dbReference type="InterPro" id="IPR006089">
    <property type="entry name" value="Acyl-CoA_DH_CS"/>
</dbReference>
<dbReference type="FunFam" id="2.40.110.10:FF:000002">
    <property type="entry name" value="Acyl-CoA dehydrogenase fadE12"/>
    <property type="match status" value="1"/>
</dbReference>
<evidence type="ECO:0000259" key="12">
    <source>
        <dbReference type="Pfam" id="PF02770"/>
    </source>
</evidence>
<dbReference type="Pfam" id="PF00441">
    <property type="entry name" value="Acyl-CoA_dh_1"/>
    <property type="match status" value="1"/>
</dbReference>
<dbReference type="EMBL" id="CP063373">
    <property type="protein sequence ID" value="QOV33208.1"/>
    <property type="molecule type" value="Genomic_DNA"/>
</dbReference>
<evidence type="ECO:0000313" key="14">
    <source>
        <dbReference type="EMBL" id="QOV33208.1"/>
    </source>
</evidence>
<evidence type="ECO:0000256" key="5">
    <source>
        <dbReference type="ARBA" id="ARBA00022827"/>
    </source>
</evidence>
<keyword evidence="6 10" id="KW-0560">Oxidoreductase</keyword>
<dbReference type="InterPro" id="IPR009075">
    <property type="entry name" value="AcylCo_DH/oxidase_C"/>
</dbReference>
<dbReference type="FunFam" id="1.20.140.10:FF:000001">
    <property type="entry name" value="Acyl-CoA dehydrogenase"/>
    <property type="match status" value="1"/>
</dbReference>
<feature type="domain" description="Acyl-CoA dehydrogenase/oxidase N-terminal" evidence="13">
    <location>
        <begin position="7"/>
        <end position="119"/>
    </location>
</feature>